<proteinExistence type="inferred from homology"/>
<feature type="transmembrane region" description="Helical" evidence="8">
    <location>
        <begin position="71"/>
        <end position="92"/>
    </location>
</feature>
<dbReference type="Proteomes" id="UP000536534">
    <property type="component" value="Unassembled WGS sequence"/>
</dbReference>
<evidence type="ECO:0000256" key="6">
    <source>
        <dbReference type="ARBA" id="ARBA00023136"/>
    </source>
</evidence>
<evidence type="ECO:0000313" key="10">
    <source>
        <dbReference type="Proteomes" id="UP000536534"/>
    </source>
</evidence>
<comment type="similarity">
    <text evidence="2">Belongs to the CPA3 antiporters (TC 2.A.63) subunit C family.</text>
</comment>
<accession>A0A7X7R7H7</accession>
<keyword evidence="4 8" id="KW-0812">Transmembrane</keyword>
<dbReference type="Gene3D" id="1.10.287.3510">
    <property type="match status" value="1"/>
</dbReference>
<protein>
    <submittedName>
        <fullName evidence="9">Na+/H+ antiporter subunit C</fullName>
    </submittedName>
</protein>
<comment type="subcellular location">
    <subcellularLocation>
        <location evidence="1">Cell membrane</location>
        <topology evidence="1">Multi-pass membrane protein</topology>
    </subcellularLocation>
</comment>
<evidence type="ECO:0000256" key="3">
    <source>
        <dbReference type="ARBA" id="ARBA00022475"/>
    </source>
</evidence>
<evidence type="ECO:0000313" key="9">
    <source>
        <dbReference type="EMBL" id="NLF53534.1"/>
    </source>
</evidence>
<evidence type="ECO:0000256" key="4">
    <source>
        <dbReference type="ARBA" id="ARBA00022692"/>
    </source>
</evidence>
<feature type="transmembrane region" description="Helical" evidence="8">
    <location>
        <begin position="6"/>
        <end position="21"/>
    </location>
</feature>
<gene>
    <name evidence="9" type="ORF">GX576_03875</name>
</gene>
<dbReference type="PANTHER" id="PTHR34583">
    <property type="entry name" value="ANTIPORTER SUBUNIT MNHC2-RELATED"/>
    <property type="match status" value="1"/>
</dbReference>
<dbReference type="Pfam" id="PF00420">
    <property type="entry name" value="Oxidored_q2"/>
    <property type="match status" value="1"/>
</dbReference>
<dbReference type="PANTHER" id="PTHR34583:SF2">
    <property type="entry name" value="ANTIPORTER SUBUNIT MNHC2-RELATED"/>
    <property type="match status" value="1"/>
</dbReference>
<name>A0A7X7R7H7_9RHOO</name>
<evidence type="ECO:0000256" key="1">
    <source>
        <dbReference type="ARBA" id="ARBA00004651"/>
    </source>
</evidence>
<feature type="region of interest" description="Disordered" evidence="7">
    <location>
        <begin position="124"/>
        <end position="153"/>
    </location>
</feature>
<dbReference type="InterPro" id="IPR039428">
    <property type="entry name" value="NUOK/Mnh_C1-like"/>
</dbReference>
<dbReference type="NCBIfam" id="NF006372">
    <property type="entry name" value="PRK08600.1"/>
    <property type="match status" value="1"/>
</dbReference>
<dbReference type="GO" id="GO:0005886">
    <property type="term" value="C:plasma membrane"/>
    <property type="evidence" value="ECO:0007669"/>
    <property type="project" value="UniProtKB-SubCell"/>
</dbReference>
<dbReference type="InterPro" id="IPR050601">
    <property type="entry name" value="CPA3_antiporter_subunitC"/>
</dbReference>
<feature type="transmembrane region" description="Helical" evidence="8">
    <location>
        <begin position="28"/>
        <end position="51"/>
    </location>
</feature>
<comment type="caution">
    <text evidence="9">The sequence shown here is derived from an EMBL/GenBank/DDBJ whole genome shotgun (WGS) entry which is preliminary data.</text>
</comment>
<keyword evidence="3" id="KW-1003">Cell membrane</keyword>
<evidence type="ECO:0000256" key="5">
    <source>
        <dbReference type="ARBA" id="ARBA00022989"/>
    </source>
</evidence>
<organism evidence="9 10">
    <name type="scientific">Thauera phenolivorans</name>
    <dbReference type="NCBI Taxonomy" id="1792543"/>
    <lineage>
        <taxon>Bacteria</taxon>
        <taxon>Pseudomonadati</taxon>
        <taxon>Pseudomonadota</taxon>
        <taxon>Betaproteobacteria</taxon>
        <taxon>Rhodocyclales</taxon>
        <taxon>Zoogloeaceae</taxon>
        <taxon>Thauera</taxon>
    </lineage>
</organism>
<evidence type="ECO:0000256" key="8">
    <source>
        <dbReference type="SAM" id="Phobius"/>
    </source>
</evidence>
<dbReference type="NCBIfam" id="NF006573">
    <property type="entry name" value="PRK09094.1"/>
    <property type="match status" value="1"/>
</dbReference>
<keyword evidence="5 8" id="KW-1133">Transmembrane helix</keyword>
<evidence type="ECO:0000256" key="7">
    <source>
        <dbReference type="SAM" id="MobiDB-lite"/>
    </source>
</evidence>
<reference evidence="9 10" key="1">
    <citation type="journal article" date="2020" name="Biotechnol. Biofuels">
        <title>New insights from the biogas microbiome by comprehensive genome-resolved metagenomics of nearly 1600 species originating from multiple anaerobic digesters.</title>
        <authorList>
            <person name="Campanaro S."/>
            <person name="Treu L."/>
            <person name="Rodriguez-R L.M."/>
            <person name="Kovalovszki A."/>
            <person name="Ziels R.M."/>
            <person name="Maus I."/>
            <person name="Zhu X."/>
            <person name="Kougias P.G."/>
            <person name="Basile A."/>
            <person name="Luo G."/>
            <person name="Schluter A."/>
            <person name="Konstantinidis K.T."/>
            <person name="Angelidaki I."/>
        </authorList>
    </citation>
    <scope>NUCLEOTIDE SEQUENCE [LARGE SCALE GENOMIC DNA]</scope>
    <source>
        <strain evidence="9">AS06rmzACSIP_256</strain>
    </source>
</reference>
<sequence>MEFLVASAIGAMTTAGVYMVLRARTFPVVLGLSLLTYATNLFLFATGRLAVNQPPVIGADATGYADPLPQALVLTAIVISFGMTAVVVVMAVRAYLETGNDHVDLTGESAPEAQEDDWKQLGHKQAALEAAQPTGPAPGAPGAGVAGAVGERA</sequence>
<evidence type="ECO:0000256" key="2">
    <source>
        <dbReference type="ARBA" id="ARBA00010388"/>
    </source>
</evidence>
<dbReference type="AlphaFoldDB" id="A0A7X7R7H7"/>
<dbReference type="EMBL" id="JAAYYV010000100">
    <property type="protein sequence ID" value="NLF53534.1"/>
    <property type="molecule type" value="Genomic_DNA"/>
</dbReference>
<keyword evidence="6 8" id="KW-0472">Membrane</keyword>
<dbReference type="OrthoDB" id="9799219at2"/>